<evidence type="ECO:0000259" key="1">
    <source>
        <dbReference type="Pfam" id="PF00155"/>
    </source>
</evidence>
<dbReference type="EMBL" id="ABEU02000002">
    <property type="protein sequence ID" value="PNR60833.1"/>
    <property type="molecule type" value="Genomic_DNA"/>
</dbReference>
<dbReference type="InterPro" id="IPR015422">
    <property type="entry name" value="PyrdxlP-dep_Trfase_small"/>
</dbReference>
<dbReference type="Gene3D" id="3.90.1150.10">
    <property type="entry name" value="Aspartate Aminotransferase, domain 1"/>
    <property type="match status" value="1"/>
</dbReference>
<dbReference type="Gene3D" id="3.40.50.150">
    <property type="entry name" value="Vaccinia Virus protein VP39"/>
    <property type="match status" value="1"/>
</dbReference>
<dbReference type="InterPro" id="IPR015421">
    <property type="entry name" value="PyrdxlP-dep_Trfase_major"/>
</dbReference>
<dbReference type="Proteomes" id="UP000006727">
    <property type="component" value="Chromosome 2"/>
</dbReference>
<dbReference type="InterPro" id="IPR029063">
    <property type="entry name" value="SAM-dependent_MTases_sf"/>
</dbReference>
<reference evidence="3" key="3">
    <citation type="submission" date="2020-12" db="UniProtKB">
        <authorList>
            <consortium name="EnsemblPlants"/>
        </authorList>
    </citation>
    <scope>IDENTIFICATION</scope>
</reference>
<reference evidence="2 4" key="2">
    <citation type="journal article" date="2018" name="Plant J.">
        <title>The Physcomitrella patens chromosome-scale assembly reveals moss genome structure and evolution.</title>
        <authorList>
            <person name="Lang D."/>
            <person name="Ullrich K.K."/>
            <person name="Murat F."/>
            <person name="Fuchs J."/>
            <person name="Jenkins J."/>
            <person name="Haas F.B."/>
            <person name="Piednoel M."/>
            <person name="Gundlach H."/>
            <person name="Van Bel M."/>
            <person name="Meyberg R."/>
            <person name="Vives C."/>
            <person name="Morata J."/>
            <person name="Symeonidi A."/>
            <person name="Hiss M."/>
            <person name="Muchero W."/>
            <person name="Kamisugi Y."/>
            <person name="Saleh O."/>
            <person name="Blanc G."/>
            <person name="Decker E.L."/>
            <person name="van Gessel N."/>
            <person name="Grimwood J."/>
            <person name="Hayes R.D."/>
            <person name="Graham S.W."/>
            <person name="Gunter L.E."/>
            <person name="McDaniel S.F."/>
            <person name="Hoernstein S.N.W."/>
            <person name="Larsson A."/>
            <person name="Li F.W."/>
            <person name="Perroud P.F."/>
            <person name="Phillips J."/>
            <person name="Ranjan P."/>
            <person name="Rokshar D.S."/>
            <person name="Rothfels C.J."/>
            <person name="Schneider L."/>
            <person name="Shu S."/>
            <person name="Stevenson D.W."/>
            <person name="Thummler F."/>
            <person name="Tillich M."/>
            <person name="Villarreal Aguilar J.C."/>
            <person name="Widiez T."/>
            <person name="Wong G.K."/>
            <person name="Wymore A."/>
            <person name="Zhang Y."/>
            <person name="Zimmer A.D."/>
            <person name="Quatrano R.S."/>
            <person name="Mayer K.F.X."/>
            <person name="Goodstein D."/>
            <person name="Casacuberta J.M."/>
            <person name="Vandepoele K."/>
            <person name="Reski R."/>
            <person name="Cuming A.C."/>
            <person name="Tuskan G.A."/>
            <person name="Maumus F."/>
            <person name="Salse J."/>
            <person name="Schmutz J."/>
            <person name="Rensing S.A."/>
        </authorList>
    </citation>
    <scope>NUCLEOTIDE SEQUENCE [LARGE SCALE GENOMIC DNA]</scope>
    <source>
        <strain evidence="3 4">cv. Gransden 2004</strain>
    </source>
</reference>
<dbReference type="AlphaFoldDB" id="A0A2K1L488"/>
<accession>A0A2K1L488</accession>
<dbReference type="EnsemblPlants" id="Pp3c2_34390V3.8">
    <property type="protein sequence ID" value="Pp3c2_34390V3.8"/>
    <property type="gene ID" value="Pp3c2_34390"/>
</dbReference>
<dbReference type="GO" id="GO:0008757">
    <property type="term" value="F:S-adenosylmethionine-dependent methyltransferase activity"/>
    <property type="evidence" value="ECO:0000318"/>
    <property type="project" value="GO_Central"/>
</dbReference>
<dbReference type="Gene3D" id="3.40.640.10">
    <property type="entry name" value="Type I PLP-dependent aspartate aminotransferase-like (Major domain)"/>
    <property type="match status" value="1"/>
</dbReference>
<sequence>MTTSIEAEVKVFLEQCKVSGDSAYNAIKGVLERLHNVDTRVDARKLLTAVEKYVQKQEPGVDSMSLYHFRFHDLSLTDYEGFRENRQSLKLLELPSIFIPEDWSFTFFEGISRHPDTGFRDRDVTELGCGNGWVSIAMAERWLPRKVIGLDINPRAIKVAWVNLYLNALSDDGLSVLDHEGKSLLDRVEFHVSDLLAYCREQNLTMDLIVGCIPQILNPDPTAMSKLVSENASEEFLYSLSNYCGLQGFVEDQFGLGLVARATEEGISIIRPTGKLIFNIGGRPGQAVTERLFSRRGFHIKKLWQTRVNQAADTDILALVEIEKNTRHRFEFFMGRVSEEPISARTAWAFLKSGGEISHGLSVYECRLRMPNQVKTISKFLNNGFHDTRGALDLSFKDEAVAEEKIPFLAHLARGLEDLSYFPHESPAGSCRFRNLIAGFMRIYHHIPLTPASVVILPSRAVAIENILRLYSPRLALVDAALTRWLPKKWITALPAQAHIGTNSIGSSKSNNSVTVVEAPRRSDLVVQLLKNLKPQIVVTSLADYEMRTSTAFELLLNATASIGARLILDMSEYLELSSLPGTNGVLQYLSSHPMPLHATVICGLLKNQVYSDLEVAFVMSENRTLLNALAKAGDVTYGRTAISSQFYYGCLFHELLSFQLPERHTNEQRLPREEEASEYISISRSTAEALSGVENVNLDQRPPTICMDFDENLLQVPAAVKVSVFEGFARQNISDDEIDPRPEILEYLESTFGVPHSYTKEIFLSDTSTSLFTKLVLACVEENGTLVFPMGSCGTLVSVAKFLEADFRILPTKVSDSFKATAGQIDSFLTGIKKPWMYIPGPTINPTGQLYTNSEISEILSICKKYGARVILNTSFSGLEYSENGSWKWDLKQIGTESENSTYAVAILGGLSTGLMTGGIEFGFSAVADAVFIEAFKDAPTLSRPHGTLKYSIKKLLGLLVSQKFDDLVAGLEVQKKILQHRAEQLCKLLKECGWDVVEPLGGTSMVATPSAFYGKCVKGESTEALCSENIRDALLKFTDLSISSSSWTGIPNYCRFMLGLTDEVFAASCRALLRFKELVL</sequence>
<dbReference type="RefSeq" id="XP_024361860.1">
    <property type="nucleotide sequence ID" value="XM_024506092.2"/>
</dbReference>
<dbReference type="CDD" id="cd02440">
    <property type="entry name" value="AdoMet_MTases"/>
    <property type="match status" value="1"/>
</dbReference>
<dbReference type="SUPFAM" id="SSF53383">
    <property type="entry name" value="PLP-dependent transferases"/>
    <property type="match status" value="1"/>
</dbReference>
<dbReference type="GeneID" id="112275594"/>
<keyword evidence="4" id="KW-1185">Reference proteome</keyword>
<dbReference type="InterPro" id="IPR004839">
    <property type="entry name" value="Aminotransferase_I/II_large"/>
</dbReference>
<dbReference type="GO" id="GO:0030170">
    <property type="term" value="F:pyridoxal phosphate binding"/>
    <property type="evidence" value="ECO:0007669"/>
    <property type="project" value="InterPro"/>
</dbReference>
<dbReference type="SUPFAM" id="SSF53335">
    <property type="entry name" value="S-adenosyl-L-methionine-dependent methyltransferases"/>
    <property type="match status" value="1"/>
</dbReference>
<evidence type="ECO:0000313" key="2">
    <source>
        <dbReference type="EMBL" id="PNR60833.1"/>
    </source>
</evidence>
<dbReference type="OrthoDB" id="540004at2759"/>
<dbReference type="InterPro" id="IPR025779">
    <property type="entry name" value="Met_S-MeTrfase"/>
</dbReference>
<dbReference type="Pfam" id="PF00155">
    <property type="entry name" value="Aminotran_1_2"/>
    <property type="match status" value="1"/>
</dbReference>
<dbReference type="InterPro" id="IPR015424">
    <property type="entry name" value="PyrdxlP-dep_Trfase"/>
</dbReference>
<proteinExistence type="predicted"/>
<protein>
    <recommendedName>
        <fullName evidence="1">Aminotransferase class I/classII large domain-containing protein</fullName>
    </recommendedName>
</protein>
<dbReference type="RefSeq" id="XP_024361852.1">
    <property type="nucleotide sequence ID" value="XM_024506084.1"/>
</dbReference>
<dbReference type="PANTHER" id="PTHR47087:SF1">
    <property type="entry name" value="METHIONINE S-METHYLTRANSFERASE"/>
    <property type="match status" value="1"/>
</dbReference>
<organism evidence="2">
    <name type="scientific">Physcomitrium patens</name>
    <name type="common">Spreading-leaved earth moss</name>
    <name type="synonym">Physcomitrella patens</name>
    <dbReference type="NCBI Taxonomy" id="3218"/>
    <lineage>
        <taxon>Eukaryota</taxon>
        <taxon>Viridiplantae</taxon>
        <taxon>Streptophyta</taxon>
        <taxon>Embryophyta</taxon>
        <taxon>Bryophyta</taxon>
        <taxon>Bryophytina</taxon>
        <taxon>Bryopsida</taxon>
        <taxon>Funariidae</taxon>
        <taxon>Funariales</taxon>
        <taxon>Funariaceae</taxon>
        <taxon>Physcomitrium</taxon>
    </lineage>
</organism>
<feature type="domain" description="Aminotransferase class I/classII large" evidence="1">
    <location>
        <begin position="774"/>
        <end position="1007"/>
    </location>
</feature>
<evidence type="ECO:0000313" key="3">
    <source>
        <dbReference type="EnsemblPlants" id="Pp3c2_34390V3.1"/>
    </source>
</evidence>
<gene>
    <name evidence="3" type="primary">LOC112275594</name>
    <name evidence="2" type="ORF">PHYPA_003626</name>
</gene>
<dbReference type="STRING" id="3218.A0A2K1L488"/>
<reference evidence="2 4" key="1">
    <citation type="journal article" date="2008" name="Science">
        <title>The Physcomitrella genome reveals evolutionary insights into the conquest of land by plants.</title>
        <authorList>
            <person name="Rensing S."/>
            <person name="Lang D."/>
            <person name="Zimmer A."/>
            <person name="Terry A."/>
            <person name="Salamov A."/>
            <person name="Shapiro H."/>
            <person name="Nishiyama T."/>
            <person name="Perroud P.-F."/>
            <person name="Lindquist E."/>
            <person name="Kamisugi Y."/>
            <person name="Tanahashi T."/>
            <person name="Sakakibara K."/>
            <person name="Fujita T."/>
            <person name="Oishi K."/>
            <person name="Shin-I T."/>
            <person name="Kuroki Y."/>
            <person name="Toyoda A."/>
            <person name="Suzuki Y."/>
            <person name="Hashimoto A."/>
            <person name="Yamaguchi K."/>
            <person name="Sugano A."/>
            <person name="Kohara Y."/>
            <person name="Fujiyama A."/>
            <person name="Anterola A."/>
            <person name="Aoki S."/>
            <person name="Ashton N."/>
            <person name="Barbazuk W.B."/>
            <person name="Barker E."/>
            <person name="Bennetzen J."/>
            <person name="Bezanilla M."/>
            <person name="Blankenship R."/>
            <person name="Cho S.H."/>
            <person name="Dutcher S."/>
            <person name="Estelle M."/>
            <person name="Fawcett J.A."/>
            <person name="Gundlach H."/>
            <person name="Hanada K."/>
            <person name="Heyl A."/>
            <person name="Hicks K.A."/>
            <person name="Hugh J."/>
            <person name="Lohr M."/>
            <person name="Mayer K."/>
            <person name="Melkozernov A."/>
            <person name="Murata T."/>
            <person name="Nelson D."/>
            <person name="Pils B."/>
            <person name="Prigge M."/>
            <person name="Reiss B."/>
            <person name="Renner T."/>
            <person name="Rombauts S."/>
            <person name="Rushton P."/>
            <person name="Sanderfoot A."/>
            <person name="Schween G."/>
            <person name="Shiu S.-H."/>
            <person name="Stueber K."/>
            <person name="Theodoulou F.L."/>
            <person name="Tu H."/>
            <person name="Van de Peer Y."/>
            <person name="Verrier P.J."/>
            <person name="Waters E."/>
            <person name="Wood A."/>
            <person name="Yang L."/>
            <person name="Cove D."/>
            <person name="Cuming A."/>
            <person name="Hasebe M."/>
            <person name="Lucas S."/>
            <person name="Mishler D.B."/>
            <person name="Reski R."/>
            <person name="Grigoriev I."/>
            <person name="Quatrano R.S."/>
            <person name="Boore J.L."/>
        </authorList>
    </citation>
    <scope>NUCLEOTIDE SEQUENCE [LARGE SCALE GENOMIC DNA]</scope>
    <source>
        <strain evidence="3 4">cv. Gransden 2004</strain>
    </source>
</reference>
<dbReference type="EnsemblPlants" id="Pp3c2_34390V3.2">
    <property type="protein sequence ID" value="Pp3c2_34390V3.2"/>
    <property type="gene ID" value="Pp3c2_34390"/>
</dbReference>
<dbReference type="PROSITE" id="PS51555">
    <property type="entry name" value="SAM_MT12"/>
    <property type="match status" value="1"/>
</dbReference>
<dbReference type="Gramene" id="Pp3c2_34390V3.1">
    <property type="protein sequence ID" value="Pp3c2_34390V3.1"/>
    <property type="gene ID" value="Pp3c2_34390"/>
</dbReference>
<evidence type="ECO:0000313" key="4">
    <source>
        <dbReference type="Proteomes" id="UP000006727"/>
    </source>
</evidence>
<dbReference type="EnsemblPlants" id="Pp3c2_34390V3.1">
    <property type="protein sequence ID" value="Pp3c2_34390V3.1"/>
    <property type="gene ID" value="Pp3c2_34390"/>
</dbReference>
<dbReference type="PANTHER" id="PTHR47087">
    <property type="entry name" value="METHIONINE S-METHYLTRANSFERASE"/>
    <property type="match status" value="1"/>
</dbReference>
<name>A0A2K1L488_PHYPA</name>
<dbReference type="Gramene" id="Pp3c2_34390V3.8">
    <property type="protein sequence ID" value="Pp3c2_34390V3.8"/>
    <property type="gene ID" value="Pp3c2_34390"/>
</dbReference>
<dbReference type="PaxDb" id="3218-PP1S76_18V6.1"/>
<dbReference type="RefSeq" id="XP_073387106.1">
    <property type="nucleotide sequence ID" value="XM_073531005.1"/>
</dbReference>
<dbReference type="Gramene" id="Pp3c2_34390V3.2">
    <property type="protein sequence ID" value="Pp3c2_34390V3.2"/>
    <property type="gene ID" value="Pp3c2_34390"/>
</dbReference>